<evidence type="ECO:0000313" key="2">
    <source>
        <dbReference type="EMBL" id="MEU5707895.1"/>
    </source>
</evidence>
<reference evidence="2 3" key="1">
    <citation type="submission" date="2024-06" db="EMBL/GenBank/DDBJ databases">
        <title>The Natural Products Discovery Center: Release of the First 8490 Sequenced Strains for Exploring Actinobacteria Biosynthetic Diversity.</title>
        <authorList>
            <person name="Kalkreuter E."/>
            <person name="Kautsar S.A."/>
            <person name="Yang D."/>
            <person name="Bader C.D."/>
            <person name="Teijaro C.N."/>
            <person name="Fluegel L."/>
            <person name="Davis C.M."/>
            <person name="Simpson J.R."/>
            <person name="Lauterbach L."/>
            <person name="Steele A.D."/>
            <person name="Gui C."/>
            <person name="Meng S."/>
            <person name="Li G."/>
            <person name="Viehrig K."/>
            <person name="Ye F."/>
            <person name="Su P."/>
            <person name="Kiefer A.F."/>
            <person name="Nichols A."/>
            <person name="Cepeda A.J."/>
            <person name="Yan W."/>
            <person name="Fan B."/>
            <person name="Jiang Y."/>
            <person name="Adhikari A."/>
            <person name="Zheng C.-J."/>
            <person name="Schuster L."/>
            <person name="Cowan T.M."/>
            <person name="Smanski M.J."/>
            <person name="Chevrette M.G."/>
            <person name="De Carvalho L.P.S."/>
            <person name="Shen B."/>
        </authorList>
    </citation>
    <scope>NUCLEOTIDE SEQUENCE [LARGE SCALE GENOMIC DNA]</scope>
    <source>
        <strain evidence="2 3">NPDC020594</strain>
    </source>
</reference>
<feature type="region of interest" description="Disordered" evidence="1">
    <location>
        <begin position="1"/>
        <end position="66"/>
    </location>
</feature>
<protein>
    <recommendedName>
        <fullName evidence="4">Transcriptional regulator</fullName>
    </recommendedName>
</protein>
<organism evidence="2 3">
    <name type="scientific">Streptomyces flaveolus</name>
    <dbReference type="NCBI Taxonomy" id="67297"/>
    <lineage>
        <taxon>Bacteria</taxon>
        <taxon>Bacillati</taxon>
        <taxon>Actinomycetota</taxon>
        <taxon>Actinomycetes</taxon>
        <taxon>Kitasatosporales</taxon>
        <taxon>Streptomycetaceae</taxon>
        <taxon>Streptomyces</taxon>
    </lineage>
</organism>
<evidence type="ECO:0008006" key="4">
    <source>
        <dbReference type="Google" id="ProtNLM"/>
    </source>
</evidence>
<sequence length="66" mass="7390">MSRLGDFARSLKPGNDQHLAENLSTKRRAAHRRSVGKAAAKGQGWEDKDRDAERAGGWRLTDWGRS</sequence>
<keyword evidence="3" id="KW-1185">Reference proteome</keyword>
<name>A0ABV3A7U4_9ACTN</name>
<evidence type="ECO:0000256" key="1">
    <source>
        <dbReference type="SAM" id="MobiDB-lite"/>
    </source>
</evidence>
<accession>A0ABV3A7U4</accession>
<gene>
    <name evidence="2" type="ORF">AB0H04_13630</name>
</gene>
<dbReference type="Proteomes" id="UP001551011">
    <property type="component" value="Unassembled WGS sequence"/>
</dbReference>
<evidence type="ECO:0000313" key="3">
    <source>
        <dbReference type="Proteomes" id="UP001551011"/>
    </source>
</evidence>
<comment type="caution">
    <text evidence="2">The sequence shown here is derived from an EMBL/GenBank/DDBJ whole genome shotgun (WGS) entry which is preliminary data.</text>
</comment>
<feature type="compositionally biased region" description="Basic and acidic residues" evidence="1">
    <location>
        <begin position="44"/>
        <end position="66"/>
    </location>
</feature>
<feature type="compositionally biased region" description="Basic residues" evidence="1">
    <location>
        <begin position="25"/>
        <end position="35"/>
    </location>
</feature>
<dbReference type="EMBL" id="JBFAEG010000008">
    <property type="protein sequence ID" value="MEU5707895.1"/>
    <property type="molecule type" value="Genomic_DNA"/>
</dbReference>
<proteinExistence type="predicted"/>
<dbReference type="RefSeq" id="WP_359256194.1">
    <property type="nucleotide sequence ID" value="NZ_JBFAEG010000008.1"/>
</dbReference>